<evidence type="ECO:0000256" key="1">
    <source>
        <dbReference type="ARBA" id="ARBA00009179"/>
    </source>
</evidence>
<dbReference type="InterPro" id="IPR036034">
    <property type="entry name" value="PDZ_sf"/>
</dbReference>
<evidence type="ECO:0000256" key="3">
    <source>
        <dbReference type="ARBA" id="ARBA00022801"/>
    </source>
</evidence>
<dbReference type="GO" id="GO:0004175">
    <property type="term" value="F:endopeptidase activity"/>
    <property type="evidence" value="ECO:0007669"/>
    <property type="project" value="TreeGrafter"/>
</dbReference>
<dbReference type="GO" id="GO:0030288">
    <property type="term" value="C:outer membrane-bounded periplasmic space"/>
    <property type="evidence" value="ECO:0007669"/>
    <property type="project" value="TreeGrafter"/>
</dbReference>
<dbReference type="GO" id="GO:0006508">
    <property type="term" value="P:proteolysis"/>
    <property type="evidence" value="ECO:0007669"/>
    <property type="project" value="UniProtKB-KW"/>
</dbReference>
<dbReference type="FunFam" id="2.30.42.10:FF:000063">
    <property type="entry name" value="Peptidase, S41 family"/>
    <property type="match status" value="1"/>
</dbReference>
<keyword evidence="6" id="KW-1133">Transmembrane helix</keyword>
<dbReference type="InterPro" id="IPR004447">
    <property type="entry name" value="Peptidase_S41A"/>
</dbReference>
<evidence type="ECO:0000256" key="6">
    <source>
        <dbReference type="SAM" id="Phobius"/>
    </source>
</evidence>
<dbReference type="PANTHER" id="PTHR32060:SF30">
    <property type="entry name" value="CARBOXY-TERMINAL PROCESSING PROTEASE CTPA"/>
    <property type="match status" value="1"/>
</dbReference>
<dbReference type="PANTHER" id="PTHR32060">
    <property type="entry name" value="TAIL-SPECIFIC PROTEASE"/>
    <property type="match status" value="1"/>
</dbReference>
<evidence type="ECO:0000256" key="4">
    <source>
        <dbReference type="ARBA" id="ARBA00022825"/>
    </source>
</evidence>
<dbReference type="SUPFAM" id="SSF50156">
    <property type="entry name" value="PDZ domain-like"/>
    <property type="match status" value="1"/>
</dbReference>
<dbReference type="Proteomes" id="UP000176221">
    <property type="component" value="Unassembled WGS sequence"/>
</dbReference>
<dbReference type="Pfam" id="PF03572">
    <property type="entry name" value="Peptidase_S41"/>
    <property type="match status" value="1"/>
</dbReference>
<dbReference type="Pfam" id="PF17820">
    <property type="entry name" value="PDZ_6"/>
    <property type="match status" value="1"/>
</dbReference>
<keyword evidence="6" id="KW-0472">Membrane</keyword>
<comment type="similarity">
    <text evidence="1 5">Belongs to the peptidase S41A family.</text>
</comment>
<dbReference type="SMART" id="SM00245">
    <property type="entry name" value="TSPc"/>
    <property type="match status" value="1"/>
</dbReference>
<dbReference type="SMART" id="SM00228">
    <property type="entry name" value="PDZ"/>
    <property type="match status" value="1"/>
</dbReference>
<dbReference type="Gene3D" id="3.90.226.10">
    <property type="entry name" value="2-enoyl-CoA Hydratase, Chain A, domain 1"/>
    <property type="match status" value="1"/>
</dbReference>
<accession>A0A1G2NEH0</accession>
<feature type="domain" description="PDZ" evidence="7">
    <location>
        <begin position="115"/>
        <end position="184"/>
    </location>
</feature>
<evidence type="ECO:0000256" key="5">
    <source>
        <dbReference type="RuleBase" id="RU004404"/>
    </source>
</evidence>
<dbReference type="InterPro" id="IPR005151">
    <property type="entry name" value="Tail-specific_protease"/>
</dbReference>
<evidence type="ECO:0000313" key="8">
    <source>
        <dbReference type="EMBL" id="OHA34480.1"/>
    </source>
</evidence>
<dbReference type="InterPro" id="IPR029045">
    <property type="entry name" value="ClpP/crotonase-like_dom_sf"/>
</dbReference>
<evidence type="ECO:0000259" key="7">
    <source>
        <dbReference type="PROSITE" id="PS50106"/>
    </source>
</evidence>
<comment type="caution">
    <text evidence="8">The sequence shown here is derived from an EMBL/GenBank/DDBJ whole genome shotgun (WGS) entry which is preliminary data.</text>
</comment>
<dbReference type="AlphaFoldDB" id="A0A1G2NEH0"/>
<dbReference type="InterPro" id="IPR041489">
    <property type="entry name" value="PDZ_6"/>
</dbReference>
<dbReference type="STRING" id="1802319.A2928_03490"/>
<proteinExistence type="inferred from homology"/>
<keyword evidence="6" id="KW-0812">Transmembrane</keyword>
<gene>
    <name evidence="8" type="ORF">A2928_03490</name>
</gene>
<dbReference type="InterPro" id="IPR001478">
    <property type="entry name" value="PDZ"/>
</dbReference>
<dbReference type="CDD" id="cd07560">
    <property type="entry name" value="Peptidase_S41_CPP"/>
    <property type="match status" value="1"/>
</dbReference>
<evidence type="ECO:0000256" key="2">
    <source>
        <dbReference type="ARBA" id="ARBA00022670"/>
    </source>
</evidence>
<dbReference type="Gene3D" id="2.30.42.10">
    <property type="match status" value="1"/>
</dbReference>
<dbReference type="EMBL" id="MHRX01000011">
    <property type="protein sequence ID" value="OHA34480.1"/>
    <property type="molecule type" value="Genomic_DNA"/>
</dbReference>
<organism evidence="8 9">
    <name type="scientific">Candidatus Taylorbacteria bacterium RIFCSPLOWO2_01_FULL_45_15b</name>
    <dbReference type="NCBI Taxonomy" id="1802319"/>
    <lineage>
        <taxon>Bacteria</taxon>
        <taxon>Candidatus Tayloriibacteriota</taxon>
    </lineage>
</organism>
<dbReference type="Gene3D" id="3.30.750.44">
    <property type="match status" value="1"/>
</dbReference>
<keyword evidence="2 5" id="KW-0645">Protease</keyword>
<evidence type="ECO:0000313" key="9">
    <source>
        <dbReference type="Proteomes" id="UP000176221"/>
    </source>
</evidence>
<dbReference type="SUPFAM" id="SSF52096">
    <property type="entry name" value="ClpP/crotonase"/>
    <property type="match status" value="1"/>
</dbReference>
<keyword evidence="4 5" id="KW-0720">Serine protease</keyword>
<protein>
    <recommendedName>
        <fullName evidence="7">PDZ domain-containing protein</fullName>
    </recommendedName>
</protein>
<reference evidence="8 9" key="1">
    <citation type="journal article" date="2016" name="Nat. Commun.">
        <title>Thousands of microbial genomes shed light on interconnected biogeochemical processes in an aquifer system.</title>
        <authorList>
            <person name="Anantharaman K."/>
            <person name="Brown C.T."/>
            <person name="Hug L.A."/>
            <person name="Sharon I."/>
            <person name="Castelle C.J."/>
            <person name="Probst A.J."/>
            <person name="Thomas B.C."/>
            <person name="Singh A."/>
            <person name="Wilkins M.J."/>
            <person name="Karaoz U."/>
            <person name="Brodie E.L."/>
            <person name="Williams K.H."/>
            <person name="Hubbard S.S."/>
            <person name="Banfield J.F."/>
        </authorList>
    </citation>
    <scope>NUCLEOTIDE SEQUENCE [LARGE SCALE GENOMIC DNA]</scope>
</reference>
<sequence length="418" mass="45730">MELFRDIRKILRVPLVARAFFIVLLIGAFLVGNLLGYKNKSPLYSLTHLQNKENNTVKDSVDLEPLWKAWGILNDKFVAATTTDVIAEQDKLWGAIEGLAASFGDPYTVFMPPAEAKIFETEIAGHFDGVGMEVGIKNDTLTVIAPIKGNPAERAGVLAGDKILKIDETETFGLSVEEAVGIIRGEKGTSVKLTLLRDDEKGPFELTLVRDVITIPNVETKNRSDGVFVIELRSFSAVSPDLFRNALKEFVDAKSDKLILDLRGNPGGYLEAAVDMASWFLPAGKVIVSEDFGENRRPLDYKSKGYDIFTDKLNFVILVDQGSASASEILAGALQEHGVATLIGGRTYGKGSVQELISVTKDTNLKVTIARWLTPQGHSISDGGIKPNIELARTAEDFETKKDPQFDAAIQYLLKADK</sequence>
<dbReference type="CDD" id="cd06782">
    <property type="entry name" value="cpPDZ_CPP-like"/>
    <property type="match status" value="1"/>
</dbReference>
<dbReference type="GO" id="GO:0007165">
    <property type="term" value="P:signal transduction"/>
    <property type="evidence" value="ECO:0007669"/>
    <property type="project" value="TreeGrafter"/>
</dbReference>
<dbReference type="GO" id="GO:0008236">
    <property type="term" value="F:serine-type peptidase activity"/>
    <property type="evidence" value="ECO:0007669"/>
    <property type="project" value="UniProtKB-KW"/>
</dbReference>
<dbReference type="NCBIfam" id="TIGR00225">
    <property type="entry name" value="prc"/>
    <property type="match status" value="1"/>
</dbReference>
<feature type="transmembrane region" description="Helical" evidence="6">
    <location>
        <begin position="15"/>
        <end position="37"/>
    </location>
</feature>
<dbReference type="PROSITE" id="PS50106">
    <property type="entry name" value="PDZ"/>
    <property type="match status" value="1"/>
</dbReference>
<keyword evidence="3 5" id="KW-0378">Hydrolase</keyword>
<name>A0A1G2NEH0_9BACT</name>